<organism evidence="2 3">
    <name type="scientific">Gnomoniopsis smithogilvyi</name>
    <dbReference type="NCBI Taxonomy" id="1191159"/>
    <lineage>
        <taxon>Eukaryota</taxon>
        <taxon>Fungi</taxon>
        <taxon>Dikarya</taxon>
        <taxon>Ascomycota</taxon>
        <taxon>Pezizomycotina</taxon>
        <taxon>Sordariomycetes</taxon>
        <taxon>Sordariomycetidae</taxon>
        <taxon>Diaporthales</taxon>
        <taxon>Gnomoniaceae</taxon>
        <taxon>Gnomoniopsis</taxon>
    </lineage>
</organism>
<keyword evidence="3" id="KW-1185">Reference proteome</keyword>
<dbReference type="AlphaFoldDB" id="A0A9W8YHZ7"/>
<dbReference type="Proteomes" id="UP001140453">
    <property type="component" value="Unassembled WGS sequence"/>
</dbReference>
<feature type="domain" description="Saccharopine dehydrogenase NADP binding" evidence="1">
    <location>
        <begin position="4"/>
        <end position="89"/>
    </location>
</feature>
<accession>A0A9W8YHZ7</accession>
<protein>
    <recommendedName>
        <fullName evidence="1">Saccharopine dehydrogenase NADP binding domain-containing protein</fullName>
    </recommendedName>
</protein>
<evidence type="ECO:0000259" key="1">
    <source>
        <dbReference type="Pfam" id="PF03435"/>
    </source>
</evidence>
<dbReference type="InterPro" id="IPR036291">
    <property type="entry name" value="NAD(P)-bd_dom_sf"/>
</dbReference>
<gene>
    <name evidence="2" type="ORF">N0V93_010342</name>
</gene>
<dbReference type="InterPro" id="IPR051783">
    <property type="entry name" value="NAD(P)-dependent_oxidoreduct"/>
</dbReference>
<dbReference type="PANTHER" id="PTHR48079:SF6">
    <property type="entry name" value="NAD(P)-BINDING DOMAIN-CONTAINING PROTEIN-RELATED"/>
    <property type="match status" value="1"/>
</dbReference>
<dbReference type="Pfam" id="PF03435">
    <property type="entry name" value="Sacchrp_dh_NADP"/>
    <property type="match status" value="1"/>
</dbReference>
<comment type="caution">
    <text evidence="2">The sequence shown here is derived from an EMBL/GenBank/DDBJ whole genome shotgun (WGS) entry which is preliminary data.</text>
</comment>
<dbReference type="EMBL" id="JAPEVB010000008">
    <property type="protein sequence ID" value="KAJ4385281.1"/>
    <property type="molecule type" value="Genomic_DNA"/>
</dbReference>
<evidence type="ECO:0000313" key="2">
    <source>
        <dbReference type="EMBL" id="KAJ4385281.1"/>
    </source>
</evidence>
<dbReference type="Gene3D" id="3.40.50.720">
    <property type="entry name" value="NAD(P)-binding Rossmann-like Domain"/>
    <property type="match status" value="1"/>
</dbReference>
<dbReference type="GO" id="GO:0005737">
    <property type="term" value="C:cytoplasm"/>
    <property type="evidence" value="ECO:0007669"/>
    <property type="project" value="TreeGrafter"/>
</dbReference>
<dbReference type="OrthoDB" id="10262413at2759"/>
<proteinExistence type="predicted"/>
<dbReference type="PANTHER" id="PTHR48079">
    <property type="entry name" value="PROTEIN YEEZ"/>
    <property type="match status" value="1"/>
</dbReference>
<reference evidence="2" key="1">
    <citation type="submission" date="2022-10" db="EMBL/GenBank/DDBJ databases">
        <title>Tapping the CABI collections for fungal endophytes: first genome assemblies for Collariella, Neodidymelliopsis, Ascochyta clinopodiicola, Didymella pomorum, Didymosphaeria variabile, Neocosmospora piperis and Neocucurbitaria cava.</title>
        <authorList>
            <person name="Hill R."/>
        </authorList>
    </citation>
    <scope>NUCLEOTIDE SEQUENCE</scope>
    <source>
        <strain evidence="2">IMI 355082</strain>
    </source>
</reference>
<evidence type="ECO:0000313" key="3">
    <source>
        <dbReference type="Proteomes" id="UP001140453"/>
    </source>
</evidence>
<dbReference type="GO" id="GO:0004029">
    <property type="term" value="F:aldehyde dehydrogenase (NAD+) activity"/>
    <property type="evidence" value="ECO:0007669"/>
    <property type="project" value="TreeGrafter"/>
</dbReference>
<sequence>MVQIVFFGVTGFIGGAVLDALLREFEDEVNVHALVRTQDQAERLTAQYPTVSCIIGRTEDLVVVEQLSRDANIVINCAPDITHEADIQAMLKGLSSREPGNKGYYIHTAGATLIWEGEPTGEFGGRLWDDLTDIEDINALPPNHTHATTNKIVRDASAAVNVAIMSPGGVSGLSPSLEHPTPLIVLIWGGAIRVYGGTFQVGPGESRNATIHVLDLAEQYLVLVRNALSELTGTTNENSAPPFPLWGPKAFYFGCTENVAYGEWLQLLAEAMKSHGLVQHTDRRTITVSDAARLSLATQMGGEYDADAPLPPADSWVMHLAASYGLNMRVKPTRMEKLGWKPKHGVAEDLAEVIAKCVELGKL</sequence>
<dbReference type="SUPFAM" id="SSF51735">
    <property type="entry name" value="NAD(P)-binding Rossmann-fold domains"/>
    <property type="match status" value="1"/>
</dbReference>
<dbReference type="InterPro" id="IPR005097">
    <property type="entry name" value="Sacchrp_dh_NADP-bd"/>
</dbReference>
<name>A0A9W8YHZ7_9PEZI</name>